<proteinExistence type="predicted"/>
<reference evidence="2" key="1">
    <citation type="submission" date="2022-08" db="UniProtKB">
        <authorList>
            <consortium name="EnsemblMetazoa"/>
        </authorList>
    </citation>
    <scope>IDENTIFICATION</scope>
    <source>
        <strain evidence="2">05x7-T-G4-1.051#20</strain>
    </source>
</reference>
<dbReference type="EnsemblMetazoa" id="G16585.1">
    <property type="protein sequence ID" value="G16585.1:cds"/>
    <property type="gene ID" value="G16585"/>
</dbReference>
<evidence type="ECO:0000256" key="1">
    <source>
        <dbReference type="SAM" id="MobiDB-lite"/>
    </source>
</evidence>
<dbReference type="InterPro" id="IPR009003">
    <property type="entry name" value="Peptidase_S1_PA"/>
</dbReference>
<dbReference type="AlphaFoldDB" id="A0A8W8IZI9"/>
<evidence type="ECO:0000313" key="2">
    <source>
        <dbReference type="EnsemblMetazoa" id="G16585.1:cds"/>
    </source>
</evidence>
<accession>A0A8W8IZI9</accession>
<feature type="region of interest" description="Disordered" evidence="1">
    <location>
        <begin position="1"/>
        <end position="32"/>
    </location>
</feature>
<evidence type="ECO:0000313" key="3">
    <source>
        <dbReference type="Proteomes" id="UP000005408"/>
    </source>
</evidence>
<organism evidence="2 3">
    <name type="scientific">Magallana gigas</name>
    <name type="common">Pacific oyster</name>
    <name type="synonym">Crassostrea gigas</name>
    <dbReference type="NCBI Taxonomy" id="29159"/>
    <lineage>
        <taxon>Eukaryota</taxon>
        <taxon>Metazoa</taxon>
        <taxon>Spiralia</taxon>
        <taxon>Lophotrochozoa</taxon>
        <taxon>Mollusca</taxon>
        <taxon>Bivalvia</taxon>
        <taxon>Autobranchia</taxon>
        <taxon>Pteriomorphia</taxon>
        <taxon>Ostreida</taxon>
        <taxon>Ostreoidea</taxon>
        <taxon>Ostreidae</taxon>
        <taxon>Magallana</taxon>
    </lineage>
</organism>
<name>A0A8W8IZI9_MAGGI</name>
<protein>
    <submittedName>
        <fullName evidence="2">Uncharacterized protein</fullName>
    </submittedName>
</protein>
<dbReference type="Proteomes" id="UP000005408">
    <property type="component" value="Unassembled WGS sequence"/>
</dbReference>
<dbReference type="SUPFAM" id="SSF50494">
    <property type="entry name" value="Trypsin-like serine proteases"/>
    <property type="match status" value="1"/>
</dbReference>
<keyword evidence="3" id="KW-1185">Reference proteome</keyword>
<sequence>MDDVRMHQKSLRKQRSRSSDSGCILDQPSGNEEEESNIYAAKFMDQMNNKEFQVLTKKTCIPRYNYHRSLLEWIWKRIPKDPIFQEFPYEECSIIVGENMTEENKTRLVGESALIEKVAITEIQKGTTFKNPEVLILCVINDDDVAEENTEISQYQLFEKGTIMFIMTSDKHSDERLKSKLSERVLELESFGVEFVTDNRSEIINKMTLILERKLMKYLEEIKTKLFDFSRTHNVGSRFFEVNAILRRLKQAACYPEALIDEIEDDETERNEIDGILHRFHDKILNTAYYDNTLYVITADQNTKDSLETSFSAISYQNVSHAITVKDELPISPLSNIGVPLHGAKFVLVDEGVEAFHSNKAYATTGSLMKVTNNNMMVAVTCRHAVKKEGSAANTSTCYTIIENSVVKLGQTLPQSSGRMESLHDDIAVVRVDEKTRLLIDEKCEKLLIDEFELPTPATIAINSLKRGDIVHKRGARSGLTTGVVKDVKNEKIESFVISSRTIYITGGDSEPFAEEGDSGSLVFQHSLDPEKNVLNVHAMVQSKVRLPIPNADIICFPFDEGCESLRKNVTDEDLQSLQFFSE</sequence>
<feature type="compositionally biased region" description="Basic residues" evidence="1">
    <location>
        <begin position="7"/>
        <end position="16"/>
    </location>
</feature>